<keyword evidence="1" id="KW-1133">Transmembrane helix</keyword>
<keyword evidence="1" id="KW-0812">Transmembrane</keyword>
<dbReference type="EMBL" id="UIDG01000410">
    <property type="protein sequence ID" value="SUS07585.1"/>
    <property type="molecule type" value="Genomic_DNA"/>
</dbReference>
<gene>
    <name evidence="2" type="ORF">DF3PB_4680001</name>
</gene>
<evidence type="ECO:0000313" key="2">
    <source>
        <dbReference type="EMBL" id="SUS07585.1"/>
    </source>
</evidence>
<keyword evidence="1" id="KW-0472">Membrane</keyword>
<evidence type="ECO:0000256" key="1">
    <source>
        <dbReference type="SAM" id="Phobius"/>
    </source>
</evidence>
<sequence>MWTTFSVLWTTGLAYGAAVVVYQIGTWQRDPGQAFAWIAGVTLVFAGGITLMRQFGLRRPSGAAAVPAE</sequence>
<feature type="transmembrane region" description="Helical" evidence="1">
    <location>
        <begin position="34"/>
        <end position="52"/>
    </location>
</feature>
<dbReference type="AlphaFoldDB" id="A0A380TGN0"/>
<proteinExistence type="predicted"/>
<name>A0A380TGN0_9ZZZZ</name>
<reference evidence="2" key="1">
    <citation type="submission" date="2018-07" db="EMBL/GenBank/DDBJ databases">
        <authorList>
            <person name="Quirk P.G."/>
            <person name="Krulwich T.A."/>
        </authorList>
    </citation>
    <scope>NUCLEOTIDE SEQUENCE</scope>
</reference>
<accession>A0A380TGN0</accession>
<protein>
    <recommendedName>
        <fullName evidence="3">Integral membrane protein</fullName>
    </recommendedName>
</protein>
<organism evidence="2">
    <name type="scientific">metagenome</name>
    <dbReference type="NCBI Taxonomy" id="256318"/>
    <lineage>
        <taxon>unclassified sequences</taxon>
        <taxon>metagenomes</taxon>
    </lineage>
</organism>
<evidence type="ECO:0008006" key="3">
    <source>
        <dbReference type="Google" id="ProtNLM"/>
    </source>
</evidence>